<keyword evidence="2" id="KW-1185">Reference proteome</keyword>
<dbReference type="AlphaFoldDB" id="A0A017HHE1"/>
<name>A0A017HHE1_9RHOB</name>
<proteinExistence type="predicted"/>
<dbReference type="STRING" id="442562.Rumeso_04654"/>
<accession>A0A017HHE1</accession>
<protein>
    <submittedName>
        <fullName evidence="1">Uncharacterized protein</fullName>
    </submittedName>
</protein>
<reference evidence="1 2" key="1">
    <citation type="submission" date="2013-02" db="EMBL/GenBank/DDBJ databases">
        <authorList>
            <person name="Fiebig A."/>
            <person name="Goeker M."/>
            <person name="Klenk H.-P.P."/>
        </authorList>
    </citation>
    <scope>NUCLEOTIDE SEQUENCE [LARGE SCALE GENOMIC DNA]</scope>
    <source>
        <strain evidence="1 2">DSM 19309</strain>
    </source>
</reference>
<comment type="caution">
    <text evidence="1">The sequence shown here is derived from an EMBL/GenBank/DDBJ whole genome shotgun (WGS) entry which is preliminary data.</text>
</comment>
<sequence>MIGPLKLTGGGGPAILRQQGYRFAEFDDLEAGLLLEAMPDMVVSPLIGQDFDAMDVARRLAQLGYRGPYRALTAPLPRPGLVKAEVMADAPGLDFDLVVVSHEPDRPG</sequence>
<evidence type="ECO:0000313" key="1">
    <source>
        <dbReference type="EMBL" id="EYD73533.1"/>
    </source>
</evidence>
<organism evidence="1 2">
    <name type="scientific">Rubellimicrobium mesophilum DSM 19309</name>
    <dbReference type="NCBI Taxonomy" id="442562"/>
    <lineage>
        <taxon>Bacteria</taxon>
        <taxon>Pseudomonadati</taxon>
        <taxon>Pseudomonadota</taxon>
        <taxon>Alphaproteobacteria</taxon>
        <taxon>Rhodobacterales</taxon>
        <taxon>Roseobacteraceae</taxon>
        <taxon>Rubellimicrobium</taxon>
    </lineage>
</organism>
<gene>
    <name evidence="1" type="ORF">Rumeso_04654</name>
</gene>
<dbReference type="EMBL" id="AOSK01000130">
    <property type="protein sequence ID" value="EYD73533.1"/>
    <property type="molecule type" value="Genomic_DNA"/>
</dbReference>
<evidence type="ECO:0000313" key="2">
    <source>
        <dbReference type="Proteomes" id="UP000019666"/>
    </source>
</evidence>
<dbReference type="HOGENOM" id="CLU_155829_0_0_5"/>
<dbReference type="Proteomes" id="UP000019666">
    <property type="component" value="Unassembled WGS sequence"/>
</dbReference>